<keyword evidence="7" id="KW-0539">Nucleus</keyword>
<dbReference type="InterPro" id="IPR025712">
    <property type="entry name" value="Nup54_alpha-helical_dom"/>
</dbReference>
<dbReference type="GO" id="GO:0006607">
    <property type="term" value="P:NLS-bearing protein import into nucleus"/>
    <property type="evidence" value="ECO:0007669"/>
    <property type="project" value="TreeGrafter"/>
</dbReference>
<dbReference type="VEuPathDB" id="FungiDB:BON22_1855"/>
<dbReference type="PANTHER" id="PTHR13000">
    <property type="entry name" value="NUCLEOPORIN P54"/>
    <property type="match status" value="1"/>
</dbReference>
<evidence type="ECO:0000256" key="6">
    <source>
        <dbReference type="ARBA" id="ARBA00023132"/>
    </source>
</evidence>
<feature type="compositionally biased region" description="Polar residues" evidence="8">
    <location>
        <begin position="162"/>
        <end position="207"/>
    </location>
</feature>
<feature type="region of interest" description="Disordered" evidence="8">
    <location>
        <begin position="67"/>
        <end position="250"/>
    </location>
</feature>
<evidence type="ECO:0000256" key="7">
    <source>
        <dbReference type="ARBA" id="ARBA00023242"/>
    </source>
</evidence>
<evidence type="ECO:0000256" key="2">
    <source>
        <dbReference type="ARBA" id="ARBA00004567"/>
    </source>
</evidence>
<keyword evidence="6" id="KW-0653">Protein transport</keyword>
<dbReference type="GO" id="GO:0044613">
    <property type="term" value="C:nuclear pore central transport channel"/>
    <property type="evidence" value="ECO:0007669"/>
    <property type="project" value="TreeGrafter"/>
</dbReference>
<dbReference type="Proteomes" id="UP000189513">
    <property type="component" value="Unassembled WGS sequence"/>
</dbReference>
<reference evidence="11" key="1">
    <citation type="journal article" date="2017" name="Genome Announc.">
        <title>Genome sequences of Cyberlindnera fabianii 65, Pichia kudriavzevii 129, and Saccharomyces cerevisiae 131 isolated from fermented masau fruits in Zimbabwe.</title>
        <authorList>
            <person name="van Rijswijck I.M.H."/>
            <person name="Derks M.F.L."/>
            <person name="Abee T."/>
            <person name="de Ridder D."/>
            <person name="Smid E.J."/>
        </authorList>
    </citation>
    <scope>NUCLEOTIDE SEQUENCE [LARGE SCALE GENOMIC DNA]</scope>
    <source>
        <strain evidence="11">65</strain>
    </source>
</reference>
<keyword evidence="11" id="KW-1185">Reference proteome</keyword>
<feature type="compositionally biased region" description="Low complexity" evidence="8">
    <location>
        <begin position="68"/>
        <end position="144"/>
    </location>
</feature>
<evidence type="ECO:0000256" key="1">
    <source>
        <dbReference type="ARBA" id="ARBA00004335"/>
    </source>
</evidence>
<proteinExistence type="predicted"/>
<evidence type="ECO:0000259" key="9">
    <source>
        <dbReference type="Pfam" id="PF13874"/>
    </source>
</evidence>
<dbReference type="OMA" id="MMQTRLH"/>
<organism evidence="10 11">
    <name type="scientific">Cyberlindnera fabianii</name>
    <name type="common">Yeast</name>
    <name type="synonym">Hansenula fabianii</name>
    <dbReference type="NCBI Taxonomy" id="36022"/>
    <lineage>
        <taxon>Eukaryota</taxon>
        <taxon>Fungi</taxon>
        <taxon>Dikarya</taxon>
        <taxon>Ascomycota</taxon>
        <taxon>Saccharomycotina</taxon>
        <taxon>Saccharomycetes</taxon>
        <taxon>Phaffomycetales</taxon>
        <taxon>Phaffomycetaceae</taxon>
        <taxon>Cyberlindnera</taxon>
    </lineage>
</organism>
<dbReference type="PANTHER" id="PTHR13000:SF0">
    <property type="entry name" value="NUCLEOPORIN P54"/>
    <property type="match status" value="1"/>
</dbReference>
<dbReference type="GO" id="GO:0006999">
    <property type="term" value="P:nuclear pore organization"/>
    <property type="evidence" value="ECO:0007669"/>
    <property type="project" value="TreeGrafter"/>
</dbReference>
<dbReference type="GO" id="GO:0031965">
    <property type="term" value="C:nuclear membrane"/>
    <property type="evidence" value="ECO:0007669"/>
    <property type="project" value="UniProtKB-SubCell"/>
</dbReference>
<keyword evidence="6" id="KW-0509">mRNA transport</keyword>
<comment type="caution">
    <text evidence="10">The sequence shown here is derived from an EMBL/GenBank/DDBJ whole genome shotgun (WGS) entry which is preliminary data.</text>
</comment>
<dbReference type="STRING" id="36022.A0A1V2L9H3"/>
<dbReference type="EMBL" id="MPUK01000003">
    <property type="protein sequence ID" value="ONH68434.1"/>
    <property type="molecule type" value="Genomic_DNA"/>
</dbReference>
<name>A0A1V2L9H3_CYBFA</name>
<sequence>MFGSTNTGGSLFGQNKPATTGFGAAPAASSGTGFSFGNTSNNTSTAPATGGGLFGAKPAAPATGGLFGNNAGSTSNNTTQGSGFSFGANNNNANNTNANTSSGGLFGNNNNNNNNANANTSSGGLFGNNSSNNNNNNTTTSTTGGLFGAKPAAPATGGLFGASNTSNTQQPSTGGLFGNNSTTTTQPSTGGLFGQNNAAIQPSSGSSLFGGANNQANTQQQAPSTTSAQPAFAWSQQNSAQSQPQQQQPLSFLSASEDQNNANRAANTNNNYSITIQEQLTKVKNSWDPNSQQTVLKTYFYNTVPENQSALYTKPANENEEWDKAYENRPSTNSIPVRAIGFEDLQKRAQTQVNHVAQSRNILQQISEKYKVLSDKHELDTASRIVAAKAKHTRISRRILRLVSTLAVLKSKGYQLSPSEEKLIQTFQELLEKSQDPSGLGKTNELWARLAILKEKAKSLGEQLDSQLGIKTENADDMQDDEQTQEQVLKIATVLQEQQSGIKYLNEVLEGDKKTLEKPSK</sequence>
<dbReference type="AlphaFoldDB" id="A0A1V2L9H3"/>
<evidence type="ECO:0000313" key="10">
    <source>
        <dbReference type="EMBL" id="ONH68434.1"/>
    </source>
</evidence>
<dbReference type="Pfam" id="PF13874">
    <property type="entry name" value="Nup54"/>
    <property type="match status" value="1"/>
</dbReference>
<evidence type="ECO:0000256" key="8">
    <source>
        <dbReference type="SAM" id="MobiDB-lite"/>
    </source>
</evidence>
<accession>A0A1V2L9H3</accession>
<evidence type="ECO:0000256" key="4">
    <source>
        <dbReference type="ARBA" id="ARBA00022448"/>
    </source>
</evidence>
<dbReference type="InterPro" id="IPR024864">
    <property type="entry name" value="Nup54/Nup57/Nup44"/>
</dbReference>
<keyword evidence="4" id="KW-0813">Transport</keyword>
<dbReference type="Pfam" id="PF13634">
    <property type="entry name" value="Nucleoporin_FG"/>
    <property type="match status" value="1"/>
</dbReference>
<keyword evidence="5" id="KW-0811">Translocation</keyword>
<feature type="compositionally biased region" description="Low complexity" evidence="8">
    <location>
        <begin position="212"/>
        <end position="250"/>
    </location>
</feature>
<dbReference type="GO" id="GO:0017056">
    <property type="term" value="F:structural constituent of nuclear pore"/>
    <property type="evidence" value="ECO:0007669"/>
    <property type="project" value="TreeGrafter"/>
</dbReference>
<evidence type="ECO:0000256" key="3">
    <source>
        <dbReference type="ARBA" id="ARBA00004620"/>
    </source>
</evidence>
<feature type="domain" description="Nucleoporin Nup54 alpha-helical" evidence="9">
    <location>
        <begin position="316"/>
        <end position="450"/>
    </location>
</feature>
<gene>
    <name evidence="10" type="ORF">BON22_1855</name>
</gene>
<dbReference type="GO" id="GO:0036228">
    <property type="term" value="P:protein localization to nuclear inner membrane"/>
    <property type="evidence" value="ECO:0007669"/>
    <property type="project" value="TreeGrafter"/>
</dbReference>
<evidence type="ECO:0000313" key="11">
    <source>
        <dbReference type="Proteomes" id="UP000189513"/>
    </source>
</evidence>
<protein>
    <submittedName>
        <fullName evidence="10">Nucleoporin NUP57</fullName>
    </submittedName>
</protein>
<comment type="subcellular location">
    <subcellularLocation>
        <location evidence="1">Nucleus membrane</location>
        <topology evidence="1">Peripheral membrane protein</topology>
        <orientation evidence="1">Cytoplasmic side</orientation>
    </subcellularLocation>
    <subcellularLocation>
        <location evidence="3">Nucleus membrane</location>
        <topology evidence="3">Peripheral membrane protein</topology>
        <orientation evidence="3">Nucleoplasmic side</orientation>
    </subcellularLocation>
    <subcellularLocation>
        <location evidence="2">Nucleus</location>
        <location evidence="2">Nuclear pore complex</location>
    </subcellularLocation>
</comment>
<keyword evidence="6" id="KW-0906">Nuclear pore complex</keyword>
<evidence type="ECO:0000256" key="5">
    <source>
        <dbReference type="ARBA" id="ARBA00023010"/>
    </source>
</evidence>
<dbReference type="InterPro" id="IPR025574">
    <property type="entry name" value="Nucleoporin_FG_rpt"/>
</dbReference>